<organism evidence="10 11">
    <name type="scientific">Exidia glandulosa HHB12029</name>
    <dbReference type="NCBI Taxonomy" id="1314781"/>
    <lineage>
        <taxon>Eukaryota</taxon>
        <taxon>Fungi</taxon>
        <taxon>Dikarya</taxon>
        <taxon>Basidiomycota</taxon>
        <taxon>Agaricomycotina</taxon>
        <taxon>Agaricomycetes</taxon>
        <taxon>Auriculariales</taxon>
        <taxon>Exidiaceae</taxon>
        <taxon>Exidia</taxon>
    </lineage>
</organism>
<dbReference type="Pfam" id="PF17171">
    <property type="entry name" value="GST_C_6"/>
    <property type="match status" value="1"/>
</dbReference>
<dbReference type="InterPro" id="IPR050931">
    <property type="entry name" value="Mito_Protein_Transport_Metaxin"/>
</dbReference>
<dbReference type="GO" id="GO:0001401">
    <property type="term" value="C:SAM complex"/>
    <property type="evidence" value="ECO:0007669"/>
    <property type="project" value="InterPro"/>
</dbReference>
<dbReference type="InParanoid" id="A0A165DX17"/>
<dbReference type="GO" id="GO:0015031">
    <property type="term" value="P:protein transport"/>
    <property type="evidence" value="ECO:0007669"/>
    <property type="project" value="UniProtKB-KW"/>
</dbReference>
<keyword evidence="4" id="KW-1000">Mitochondrion outer membrane</keyword>
<comment type="subcellular location">
    <subcellularLocation>
        <location evidence="1">Mitochondrion outer membrane</location>
    </subcellularLocation>
</comment>
<dbReference type="STRING" id="1314781.A0A165DX17"/>
<evidence type="ECO:0000313" key="10">
    <source>
        <dbReference type="EMBL" id="KZV85563.1"/>
    </source>
</evidence>
<dbReference type="InterPro" id="IPR033468">
    <property type="entry name" value="Metaxin_GST"/>
</dbReference>
<protein>
    <recommendedName>
        <fullName evidence="9">GST N-terminal domain-containing protein</fullName>
    </recommendedName>
</protein>
<dbReference type="OrthoDB" id="5835136at2759"/>
<keyword evidence="7 8" id="KW-0472">Membrane</keyword>
<dbReference type="Pfam" id="PF10568">
    <property type="entry name" value="Tom37"/>
    <property type="match status" value="1"/>
</dbReference>
<evidence type="ECO:0000256" key="4">
    <source>
        <dbReference type="ARBA" id="ARBA00022787"/>
    </source>
</evidence>
<evidence type="ECO:0000256" key="1">
    <source>
        <dbReference type="ARBA" id="ARBA00004294"/>
    </source>
</evidence>
<feature type="domain" description="GST N-terminal" evidence="9">
    <location>
        <begin position="1"/>
        <end position="84"/>
    </location>
</feature>
<dbReference type="PROSITE" id="PS50404">
    <property type="entry name" value="GST_NTER"/>
    <property type="match status" value="1"/>
</dbReference>
<evidence type="ECO:0000256" key="3">
    <source>
        <dbReference type="ARBA" id="ARBA00022448"/>
    </source>
</evidence>
<evidence type="ECO:0000256" key="5">
    <source>
        <dbReference type="ARBA" id="ARBA00022927"/>
    </source>
</evidence>
<dbReference type="PANTHER" id="PTHR12289">
    <property type="entry name" value="METAXIN RELATED"/>
    <property type="match status" value="1"/>
</dbReference>
<evidence type="ECO:0000256" key="8">
    <source>
        <dbReference type="SAM" id="Phobius"/>
    </source>
</evidence>
<dbReference type="Proteomes" id="UP000077266">
    <property type="component" value="Unassembled WGS sequence"/>
</dbReference>
<sequence length="336" mass="37022">MASATRLHLYIWPGEWGLPSVDAHCLAAALYLQLVAPGRFSLVESADADSAPHGQLPYLVNGEHRISGFAAIVKYLDNTLDDQLSATETATSLAWRAYIDLHCGNLLAHSLFAVGPNYYPLTHTMLATHLPVPQRYYVPQRLRTLYRPRLEDVAMWDIGHGEEEKEKEKASREDAWTRAKKSLTTDEASAKVRLAFGRERVLEKARDALDPLARLLDSRDFIYQHRPTSIDLLLAAHVLLLVDPPYPDPLIGTLITESYPSLVAHARLILSLAFPTPPGPSHVPPQILFAPDPSLVYMPRTLLASSPPARFATFLVAGLGAVALVTSAMRTIRASA</sequence>
<gene>
    <name evidence="10" type="ORF">EXIGLDRAFT_775410</name>
</gene>
<evidence type="ECO:0000256" key="6">
    <source>
        <dbReference type="ARBA" id="ARBA00023128"/>
    </source>
</evidence>
<evidence type="ECO:0000256" key="2">
    <source>
        <dbReference type="ARBA" id="ARBA00009170"/>
    </source>
</evidence>
<evidence type="ECO:0000256" key="7">
    <source>
        <dbReference type="ARBA" id="ARBA00023136"/>
    </source>
</evidence>
<accession>A0A165DX17</accession>
<evidence type="ECO:0000313" key="11">
    <source>
        <dbReference type="Proteomes" id="UP000077266"/>
    </source>
</evidence>
<evidence type="ECO:0000259" key="9">
    <source>
        <dbReference type="PROSITE" id="PS50404"/>
    </source>
</evidence>
<keyword evidence="8" id="KW-0812">Transmembrane</keyword>
<name>A0A165DX17_EXIGL</name>
<dbReference type="SUPFAM" id="SSF47616">
    <property type="entry name" value="GST C-terminal domain-like"/>
    <property type="match status" value="1"/>
</dbReference>
<dbReference type="EMBL" id="KV426183">
    <property type="protein sequence ID" value="KZV85563.1"/>
    <property type="molecule type" value="Genomic_DNA"/>
</dbReference>
<dbReference type="GO" id="GO:0007005">
    <property type="term" value="P:mitochondrion organization"/>
    <property type="evidence" value="ECO:0007669"/>
    <property type="project" value="TreeGrafter"/>
</dbReference>
<feature type="transmembrane region" description="Helical" evidence="8">
    <location>
        <begin position="311"/>
        <end position="332"/>
    </location>
</feature>
<keyword evidence="5" id="KW-0653">Protein transport</keyword>
<keyword evidence="3" id="KW-0813">Transport</keyword>
<keyword evidence="11" id="KW-1185">Reference proteome</keyword>
<dbReference type="AlphaFoldDB" id="A0A165DX17"/>
<dbReference type="CDD" id="cd03054">
    <property type="entry name" value="GST_N_Metaxin"/>
    <property type="match status" value="1"/>
</dbReference>
<proteinExistence type="inferred from homology"/>
<dbReference type="PANTHER" id="PTHR12289:SF41">
    <property type="entry name" value="FAILED AXON CONNECTIONS-RELATED"/>
    <property type="match status" value="1"/>
</dbReference>
<dbReference type="InterPro" id="IPR019564">
    <property type="entry name" value="Sam37/metaxin_N"/>
</dbReference>
<keyword evidence="6" id="KW-0496">Mitochondrion</keyword>
<dbReference type="InterPro" id="IPR004045">
    <property type="entry name" value="Glutathione_S-Trfase_N"/>
</dbReference>
<dbReference type="InterPro" id="IPR036282">
    <property type="entry name" value="Glutathione-S-Trfase_C_sf"/>
</dbReference>
<keyword evidence="8" id="KW-1133">Transmembrane helix</keyword>
<comment type="similarity">
    <text evidence="2">Belongs to the metaxin family.</text>
</comment>
<reference evidence="10 11" key="1">
    <citation type="journal article" date="2016" name="Mol. Biol. Evol.">
        <title>Comparative Genomics of Early-Diverging Mushroom-Forming Fungi Provides Insights into the Origins of Lignocellulose Decay Capabilities.</title>
        <authorList>
            <person name="Nagy L.G."/>
            <person name="Riley R."/>
            <person name="Tritt A."/>
            <person name="Adam C."/>
            <person name="Daum C."/>
            <person name="Floudas D."/>
            <person name="Sun H."/>
            <person name="Yadav J.S."/>
            <person name="Pangilinan J."/>
            <person name="Larsson K.H."/>
            <person name="Matsuura K."/>
            <person name="Barry K."/>
            <person name="Labutti K."/>
            <person name="Kuo R."/>
            <person name="Ohm R.A."/>
            <person name="Bhattacharya S.S."/>
            <person name="Shirouzu T."/>
            <person name="Yoshinaga Y."/>
            <person name="Martin F.M."/>
            <person name="Grigoriev I.V."/>
            <person name="Hibbett D.S."/>
        </authorList>
    </citation>
    <scope>NUCLEOTIDE SEQUENCE [LARGE SCALE GENOMIC DNA]</scope>
    <source>
        <strain evidence="10 11">HHB12029</strain>
    </source>
</reference>
<dbReference type="FunCoup" id="A0A165DX17">
    <property type="interactions" value="195"/>
</dbReference>